<dbReference type="EMBL" id="KF279411">
    <property type="protein sequence ID" value="AGU91978.1"/>
    <property type="molecule type" value="Genomic_DNA"/>
</dbReference>
<protein>
    <submittedName>
        <fullName evidence="1">Uncharacterized protein</fullName>
    </submittedName>
</protein>
<organism evidence="1 2">
    <name type="scientific">Mycobacterium phage Adawi</name>
    <dbReference type="NCBI Taxonomy" id="1354507"/>
    <lineage>
        <taxon>Viruses</taxon>
        <taxon>Duplodnaviria</taxon>
        <taxon>Heunggongvirae</taxon>
        <taxon>Uroviricota</taxon>
        <taxon>Caudoviricetes</taxon>
        <taxon>Bclasvirinae</taxon>
        <taxon>Coopervirus</taxon>
        <taxon>Coopervirus adawi</taxon>
    </lineage>
</organism>
<dbReference type="RefSeq" id="YP_008530944.1">
    <property type="nucleotide sequence ID" value="NC_022328.1"/>
</dbReference>
<name>T2A8R2_9CAUD</name>
<proteinExistence type="predicted"/>
<accession>T2A8R2</accession>
<dbReference type="GeneID" id="16834838"/>
<dbReference type="KEGG" id="vg:16834838"/>
<sequence length="66" mass="7316">MIDRVTIEHQRGTQPVVRSRVDQATACYYPDSQRVVIVADKANFTAALDALTELTLEMLAPKEATP</sequence>
<dbReference type="OrthoDB" id="21787at10239"/>
<keyword evidence="2" id="KW-1185">Reference proteome</keyword>
<gene>
    <name evidence="1" type="ORF">ADAWI_64</name>
</gene>
<evidence type="ECO:0000313" key="2">
    <source>
        <dbReference type="Proteomes" id="UP000016711"/>
    </source>
</evidence>
<dbReference type="Proteomes" id="UP000016711">
    <property type="component" value="Segment"/>
</dbReference>
<reference evidence="1 2" key="1">
    <citation type="submission" date="2013-06" db="EMBL/GenBank/DDBJ databases">
        <authorList>
            <person name="Adawi E.C."/>
            <person name="Merrill C.A."/>
            <person name="Sargent C.J."/>
            <person name="Fisher J.N."/>
            <person name="Gardner A.V."/>
            <person name="Lunt B.L."/>
            <person name="Merrill B.D."/>
            <person name="Breakwell D.P."/>
            <person name="Burnett S.H."/>
            <person name="Grose J.H."/>
        </authorList>
    </citation>
    <scope>NUCLEOTIDE SEQUENCE [LARGE SCALE GENOMIC DNA]</scope>
</reference>
<evidence type="ECO:0000313" key="1">
    <source>
        <dbReference type="EMBL" id="AGU91978.1"/>
    </source>
</evidence>